<dbReference type="Pfam" id="PF00563">
    <property type="entry name" value="EAL"/>
    <property type="match status" value="1"/>
</dbReference>
<comment type="caution">
    <text evidence="3">The sequence shown here is derived from an EMBL/GenBank/DDBJ whole genome shotgun (WGS) entry which is preliminary data.</text>
</comment>
<dbReference type="SMART" id="SM00052">
    <property type="entry name" value="EAL"/>
    <property type="match status" value="1"/>
</dbReference>
<dbReference type="InterPro" id="IPR043128">
    <property type="entry name" value="Rev_trsase/Diguanyl_cyclase"/>
</dbReference>
<proteinExistence type="predicted"/>
<evidence type="ECO:0000313" key="4">
    <source>
        <dbReference type="Proteomes" id="UP000319836"/>
    </source>
</evidence>
<dbReference type="PROSITE" id="PS50883">
    <property type="entry name" value="EAL"/>
    <property type="match status" value="1"/>
</dbReference>
<dbReference type="GO" id="GO:0071111">
    <property type="term" value="F:cyclic-guanylate-specific phosphodiesterase activity"/>
    <property type="evidence" value="ECO:0007669"/>
    <property type="project" value="InterPro"/>
</dbReference>
<dbReference type="AlphaFoldDB" id="A0A538U5F1"/>
<reference evidence="3 4" key="1">
    <citation type="journal article" date="2019" name="Nat. Microbiol.">
        <title>Mediterranean grassland soil C-N compound turnover is dependent on rainfall and depth, and is mediated by genomically divergent microorganisms.</title>
        <authorList>
            <person name="Diamond S."/>
            <person name="Andeer P.F."/>
            <person name="Li Z."/>
            <person name="Crits-Christoph A."/>
            <person name="Burstein D."/>
            <person name="Anantharaman K."/>
            <person name="Lane K.R."/>
            <person name="Thomas B.C."/>
            <person name="Pan C."/>
            <person name="Northen T.R."/>
            <person name="Banfield J.F."/>
        </authorList>
    </citation>
    <scope>NUCLEOTIDE SEQUENCE [LARGE SCALE GENOMIC DNA]</scope>
    <source>
        <strain evidence="3">WS_10</strain>
    </source>
</reference>
<dbReference type="InterPro" id="IPR050706">
    <property type="entry name" value="Cyclic-di-GMP_PDE-like"/>
</dbReference>
<name>A0A538U5F1_UNCEI</name>
<dbReference type="SUPFAM" id="SSF55073">
    <property type="entry name" value="Nucleotide cyclase"/>
    <property type="match status" value="1"/>
</dbReference>
<dbReference type="Gene3D" id="3.30.70.270">
    <property type="match status" value="1"/>
</dbReference>
<evidence type="ECO:0000259" key="2">
    <source>
        <dbReference type="PROSITE" id="PS50887"/>
    </source>
</evidence>
<evidence type="ECO:0000313" key="3">
    <source>
        <dbReference type="EMBL" id="TMQ71115.1"/>
    </source>
</evidence>
<accession>A0A538U5F1</accession>
<dbReference type="EMBL" id="VBPA01000151">
    <property type="protein sequence ID" value="TMQ71115.1"/>
    <property type="molecule type" value="Genomic_DNA"/>
</dbReference>
<dbReference type="PANTHER" id="PTHR33121">
    <property type="entry name" value="CYCLIC DI-GMP PHOSPHODIESTERASE PDEF"/>
    <property type="match status" value="1"/>
</dbReference>
<feature type="domain" description="EAL" evidence="1">
    <location>
        <begin position="55"/>
        <end position="310"/>
    </location>
</feature>
<dbReference type="InterPro" id="IPR000160">
    <property type="entry name" value="GGDEF_dom"/>
</dbReference>
<dbReference type="InterPro" id="IPR035919">
    <property type="entry name" value="EAL_sf"/>
</dbReference>
<dbReference type="PROSITE" id="PS50887">
    <property type="entry name" value="GGDEF"/>
    <property type="match status" value="1"/>
</dbReference>
<dbReference type="CDD" id="cd01948">
    <property type="entry name" value="EAL"/>
    <property type="match status" value="1"/>
</dbReference>
<dbReference type="PANTHER" id="PTHR33121:SF71">
    <property type="entry name" value="OXYGEN SENSOR PROTEIN DOSP"/>
    <property type="match status" value="1"/>
</dbReference>
<dbReference type="Proteomes" id="UP000319836">
    <property type="component" value="Unassembled WGS sequence"/>
</dbReference>
<dbReference type="InterPro" id="IPR001633">
    <property type="entry name" value="EAL_dom"/>
</dbReference>
<sequence>ISLSASMGISLFPWDGDNAEVLLRCSDAAMYQAKQQGSEVALFYSGSPHQPMPERQHVMQGLRRALDKNEFVLHYQPRVDTTGWRVCGVETLVRWNHPDLGLLYPSRFIPLAEEMGMIVPIGDWVLRRACRQVFEWNAQRTEPPLRLSVNLSSREFGHRRIQNTVERALVDTSFPAHWLELELTEGSLMRNESETGERLRPLHDMGIGIAIDDFGTGYSSLGRLRNFPIDALKIDRSFVRDITSNPADAAIVSAIITMAHGMQLRVTAEGVEARDQCSLLTSKGCDELQGFLFGHPVSPETLVHSLLEEPSKAVLN</sequence>
<feature type="non-terminal residue" evidence="3">
    <location>
        <position position="1"/>
    </location>
</feature>
<dbReference type="InterPro" id="IPR029787">
    <property type="entry name" value="Nucleotide_cyclase"/>
</dbReference>
<dbReference type="FunFam" id="3.20.20.450:FF:000001">
    <property type="entry name" value="Cyclic di-GMP phosphodiesterase yahA"/>
    <property type="match status" value="1"/>
</dbReference>
<feature type="domain" description="GGDEF" evidence="2">
    <location>
        <begin position="1"/>
        <end position="46"/>
    </location>
</feature>
<dbReference type="SUPFAM" id="SSF141868">
    <property type="entry name" value="EAL domain-like"/>
    <property type="match status" value="1"/>
</dbReference>
<gene>
    <name evidence="3" type="ORF">E6K80_06510</name>
</gene>
<protein>
    <submittedName>
        <fullName evidence="3">EAL domain-containing protein</fullName>
    </submittedName>
</protein>
<evidence type="ECO:0000259" key="1">
    <source>
        <dbReference type="PROSITE" id="PS50883"/>
    </source>
</evidence>
<dbReference type="Gene3D" id="3.20.20.450">
    <property type="entry name" value="EAL domain"/>
    <property type="match status" value="1"/>
</dbReference>
<organism evidence="3 4">
    <name type="scientific">Eiseniibacteriota bacterium</name>
    <dbReference type="NCBI Taxonomy" id="2212470"/>
    <lineage>
        <taxon>Bacteria</taxon>
        <taxon>Candidatus Eiseniibacteriota</taxon>
    </lineage>
</organism>